<accession>A0A8H4RPI8</accession>
<reference evidence="1 2" key="1">
    <citation type="submission" date="2020-03" db="EMBL/GenBank/DDBJ databases">
        <title>Draft Genome Sequence of Cudoniella acicularis.</title>
        <authorList>
            <person name="Buettner E."/>
            <person name="Kellner H."/>
        </authorList>
    </citation>
    <scope>NUCLEOTIDE SEQUENCE [LARGE SCALE GENOMIC DNA]</scope>
    <source>
        <strain evidence="1 2">DSM 108380</strain>
    </source>
</reference>
<comment type="caution">
    <text evidence="1">The sequence shown here is derived from an EMBL/GenBank/DDBJ whole genome shotgun (WGS) entry which is preliminary data.</text>
</comment>
<proteinExistence type="predicted"/>
<gene>
    <name evidence="1" type="ORF">G7Y89_g5162</name>
</gene>
<name>A0A8H4RPI8_9HELO</name>
<organism evidence="1 2">
    <name type="scientific">Cudoniella acicularis</name>
    <dbReference type="NCBI Taxonomy" id="354080"/>
    <lineage>
        <taxon>Eukaryota</taxon>
        <taxon>Fungi</taxon>
        <taxon>Dikarya</taxon>
        <taxon>Ascomycota</taxon>
        <taxon>Pezizomycotina</taxon>
        <taxon>Leotiomycetes</taxon>
        <taxon>Helotiales</taxon>
        <taxon>Tricladiaceae</taxon>
        <taxon>Cudoniella</taxon>
    </lineage>
</organism>
<evidence type="ECO:0000313" key="2">
    <source>
        <dbReference type="Proteomes" id="UP000566819"/>
    </source>
</evidence>
<dbReference type="Proteomes" id="UP000566819">
    <property type="component" value="Unassembled WGS sequence"/>
</dbReference>
<evidence type="ECO:0000313" key="1">
    <source>
        <dbReference type="EMBL" id="KAF4632958.1"/>
    </source>
</evidence>
<dbReference type="AlphaFoldDB" id="A0A8H4RPI8"/>
<protein>
    <submittedName>
        <fullName evidence="1">Uncharacterized protein</fullName>
    </submittedName>
</protein>
<dbReference type="EMBL" id="JAAMPI010000302">
    <property type="protein sequence ID" value="KAF4632958.1"/>
    <property type="molecule type" value="Genomic_DNA"/>
</dbReference>
<sequence>MVHILKSPVKAEELPTYKDHIADYSQDLGSLFFAILQLRKAKDPAHLAYLLQEALGITSFDIEIGMEIGNGIETSQMSPLQLLASEYNLALRLGLPLSKQGAKTVDALQGKRTPK</sequence>
<keyword evidence="2" id="KW-1185">Reference proteome</keyword>